<gene>
    <name evidence="12" type="ORF">g.28030</name>
    <name evidence="13" type="ORF">g.28032</name>
</gene>
<evidence type="ECO:0000256" key="8">
    <source>
        <dbReference type="ARBA" id="ARBA00022776"/>
    </source>
</evidence>
<feature type="compositionally biased region" description="Polar residues" evidence="11">
    <location>
        <begin position="579"/>
        <end position="590"/>
    </location>
</feature>
<feature type="region of interest" description="Disordered" evidence="11">
    <location>
        <begin position="455"/>
        <end position="475"/>
    </location>
</feature>
<evidence type="ECO:0000256" key="11">
    <source>
        <dbReference type="SAM" id="MobiDB-lite"/>
    </source>
</evidence>
<sequence>MNSRGKKKIGNHDNIKNKKQKYNNESRDCIFGNLNEENIPSYSLSPGNFSPKKKRSIGPIQNIQPFTDNDDIAEIREQKRQKELNVQKDQLSDHESEKDSVSNFNLFSGMSQTEFKEHVMQCVKLCSENKITTKNAFTLQLIDCMAYMMKKDSSGSDFSTMACTLDASAKIYSLRVDSVCNDMHKLMDAFIAAMKRPARKGRENGENNDDEKESSPKVHRIRRQKTELASEESLTQKSVRKNFLRNYMKMTIGTGSFISCCNWDTNKNQPAIEKGIEFISNFQNQEKETCELDLKDFFTKEEMMQISKPNNDSMDGSKNNTIGLEELFVASEKQQHSIEISENIVDHSDERDESPPQLSNDWEFNDDPLEDDLFEEEVNVAAEKQQNCPPDIISIIEDGENDLDERQCIARRTEKLQAIFESRDGASEYSYLDQAYSPIWTGPDYWKKSYKGRQANNAKKGGKKKKNLNPMMFDNDQVDDEEVKTTSLSKLSNRTMLNWQEKKVTLPEDLRIDPNSFTRLFFRPRDKLFFNKLPKDDLICIDDLDISKTEVDSRNFMAITEDQRSSNGDDCDDRGGSPCQPNQETFGNQEENNDQHLSTDEQSRHSNPDLFEGSNLIPVPRLVNTQEIGYASKPNKVDMKELKTKLYDILPFHNNNKENSGPEEDSPQMKFSTLYTKLNQTFPTQDEDETVSPSMAFLALLHLCNEHDLHLNSIGSNKDDFTIDKLDPKHC</sequence>
<keyword evidence="8" id="KW-0498">Mitosis</keyword>
<evidence type="ECO:0000313" key="13">
    <source>
        <dbReference type="EMBL" id="JAS24799.1"/>
    </source>
</evidence>
<dbReference type="Pfam" id="PF05786">
    <property type="entry name" value="Cnd2"/>
    <property type="match status" value="2"/>
</dbReference>
<evidence type="ECO:0000256" key="10">
    <source>
        <dbReference type="ARBA" id="ARBA00023306"/>
    </source>
</evidence>
<name>A0A1B6DGH5_9HEMI</name>
<dbReference type="InterPro" id="IPR022816">
    <property type="entry name" value="Condensin_barren_su2"/>
</dbReference>
<evidence type="ECO:0000313" key="12">
    <source>
        <dbReference type="EMBL" id="JAS13594.1"/>
    </source>
</evidence>
<dbReference type="PANTHER" id="PTHR13108:SF9">
    <property type="entry name" value="CONDENSIN COMPLEX SUBUNIT 2"/>
    <property type="match status" value="1"/>
</dbReference>
<dbReference type="AlphaFoldDB" id="A0A1B6DGH5"/>
<evidence type="ECO:0000256" key="9">
    <source>
        <dbReference type="ARBA" id="ARBA00023067"/>
    </source>
</evidence>
<dbReference type="GO" id="GO:0051301">
    <property type="term" value="P:cell division"/>
    <property type="evidence" value="ECO:0007669"/>
    <property type="project" value="UniProtKB-KW"/>
</dbReference>
<evidence type="ECO:0000256" key="3">
    <source>
        <dbReference type="ARBA" id="ARBA00009471"/>
    </source>
</evidence>
<dbReference type="GO" id="GO:0000796">
    <property type="term" value="C:condensin complex"/>
    <property type="evidence" value="ECO:0007669"/>
    <property type="project" value="InterPro"/>
</dbReference>
<dbReference type="EMBL" id="GEDC01012499">
    <property type="protein sequence ID" value="JAS24799.1"/>
    <property type="molecule type" value="Transcribed_RNA"/>
</dbReference>
<dbReference type="GO" id="GO:0005737">
    <property type="term" value="C:cytoplasm"/>
    <property type="evidence" value="ECO:0007669"/>
    <property type="project" value="UniProtKB-SubCell"/>
</dbReference>
<proteinExistence type="inferred from homology"/>
<feature type="compositionally biased region" description="Basic and acidic residues" evidence="11">
    <location>
        <begin position="344"/>
        <end position="354"/>
    </location>
</feature>
<evidence type="ECO:0000256" key="1">
    <source>
        <dbReference type="ARBA" id="ARBA00004286"/>
    </source>
</evidence>
<comment type="similarity">
    <text evidence="3">Belongs to the CND2 (condensin subunit 2) family.</text>
</comment>
<evidence type="ECO:0000256" key="6">
    <source>
        <dbReference type="ARBA" id="ARBA00022490"/>
    </source>
</evidence>
<feature type="region of interest" description="Disordered" evidence="11">
    <location>
        <begin position="558"/>
        <end position="617"/>
    </location>
</feature>
<feature type="region of interest" description="Disordered" evidence="11">
    <location>
        <begin position="198"/>
        <end position="233"/>
    </location>
</feature>
<dbReference type="GO" id="GO:0003682">
    <property type="term" value="F:chromatin binding"/>
    <property type="evidence" value="ECO:0007669"/>
    <property type="project" value="TreeGrafter"/>
</dbReference>
<feature type="region of interest" description="Disordered" evidence="11">
    <location>
        <begin position="1"/>
        <end position="22"/>
    </location>
</feature>
<feature type="compositionally biased region" description="Basic and acidic residues" evidence="11">
    <location>
        <begin position="593"/>
        <end position="607"/>
    </location>
</feature>
<dbReference type="EMBL" id="GEDC01023704">
    <property type="protein sequence ID" value="JAS13594.1"/>
    <property type="molecule type" value="Transcribed_RNA"/>
</dbReference>
<keyword evidence="6" id="KW-0963">Cytoplasm</keyword>
<comment type="subcellular location">
    <subcellularLocation>
        <location evidence="1">Chromosome</location>
    </subcellularLocation>
    <subcellularLocation>
        <location evidence="2">Cytoplasm</location>
    </subcellularLocation>
</comment>
<organism evidence="13">
    <name type="scientific">Clastoptera arizonana</name>
    <name type="common">Arizona spittle bug</name>
    <dbReference type="NCBI Taxonomy" id="38151"/>
    <lineage>
        <taxon>Eukaryota</taxon>
        <taxon>Metazoa</taxon>
        <taxon>Ecdysozoa</taxon>
        <taxon>Arthropoda</taxon>
        <taxon>Hexapoda</taxon>
        <taxon>Insecta</taxon>
        <taxon>Pterygota</taxon>
        <taxon>Neoptera</taxon>
        <taxon>Paraneoptera</taxon>
        <taxon>Hemiptera</taxon>
        <taxon>Auchenorrhyncha</taxon>
        <taxon>Cercopoidea</taxon>
        <taxon>Clastopteridae</taxon>
        <taxon>Clastoptera</taxon>
    </lineage>
</organism>
<evidence type="ECO:0000256" key="7">
    <source>
        <dbReference type="ARBA" id="ARBA00022618"/>
    </source>
</evidence>
<feature type="compositionally biased region" description="Polar residues" evidence="11">
    <location>
        <begin position="36"/>
        <end position="48"/>
    </location>
</feature>
<keyword evidence="9" id="KW-0226">DNA condensation</keyword>
<feature type="compositionally biased region" description="Basic and acidic residues" evidence="11">
    <location>
        <begin position="10"/>
        <end position="22"/>
    </location>
</feature>
<feature type="region of interest" description="Disordered" evidence="11">
    <location>
        <begin position="36"/>
        <end position="70"/>
    </location>
</feature>
<dbReference type="GO" id="GO:0007076">
    <property type="term" value="P:mitotic chromosome condensation"/>
    <property type="evidence" value="ECO:0007669"/>
    <property type="project" value="InterPro"/>
</dbReference>
<feature type="region of interest" description="Disordered" evidence="11">
    <location>
        <begin position="343"/>
        <end position="364"/>
    </location>
</feature>
<dbReference type="PANTHER" id="PTHR13108">
    <property type="entry name" value="CONDENSIN COMPLEX SUBUNIT 2"/>
    <property type="match status" value="1"/>
</dbReference>
<keyword evidence="5" id="KW-0158">Chromosome</keyword>
<keyword evidence="7" id="KW-0132">Cell division</keyword>
<protein>
    <recommendedName>
        <fullName evidence="4">Condensin complex subunit 2</fullName>
    </recommendedName>
</protein>
<evidence type="ECO:0000256" key="4">
    <source>
        <dbReference type="ARBA" id="ARBA00016065"/>
    </source>
</evidence>
<keyword evidence="10" id="KW-0131">Cell cycle</keyword>
<reference evidence="13" key="1">
    <citation type="submission" date="2015-12" db="EMBL/GenBank/DDBJ databases">
        <title>De novo transcriptome assembly of four potential Pierce s Disease insect vectors from Arizona vineyards.</title>
        <authorList>
            <person name="Tassone E.E."/>
        </authorList>
    </citation>
    <scope>NUCLEOTIDE SEQUENCE</scope>
</reference>
<accession>A0A1B6DGH5</accession>
<evidence type="ECO:0000256" key="5">
    <source>
        <dbReference type="ARBA" id="ARBA00022454"/>
    </source>
</evidence>
<evidence type="ECO:0000256" key="2">
    <source>
        <dbReference type="ARBA" id="ARBA00004496"/>
    </source>
</evidence>